<feature type="compositionally biased region" description="Basic residues" evidence="1">
    <location>
        <begin position="158"/>
        <end position="168"/>
    </location>
</feature>
<dbReference type="Proteomes" id="UP001066276">
    <property type="component" value="Chromosome 7"/>
</dbReference>
<protein>
    <submittedName>
        <fullName evidence="2">Uncharacterized protein</fullName>
    </submittedName>
</protein>
<reference evidence="2" key="1">
    <citation type="journal article" date="2022" name="bioRxiv">
        <title>Sequencing and chromosome-scale assembly of the giantPleurodeles waltlgenome.</title>
        <authorList>
            <person name="Brown T."/>
            <person name="Elewa A."/>
            <person name="Iarovenko S."/>
            <person name="Subramanian E."/>
            <person name="Araus A.J."/>
            <person name="Petzold A."/>
            <person name="Susuki M."/>
            <person name="Suzuki K.-i.T."/>
            <person name="Hayashi T."/>
            <person name="Toyoda A."/>
            <person name="Oliveira C."/>
            <person name="Osipova E."/>
            <person name="Leigh N.D."/>
            <person name="Simon A."/>
            <person name="Yun M.H."/>
        </authorList>
    </citation>
    <scope>NUCLEOTIDE SEQUENCE</scope>
    <source>
        <strain evidence="2">20211129_DDA</strain>
        <tissue evidence="2">Liver</tissue>
    </source>
</reference>
<sequence>MRLKHTEYDVDDKHIKNTCGIEHAKSRDSEVRIKNTSKEERATNTGEKETRLGHGLERITSMWTRRDMPEAPNQQQCRSWLPKRAFHDGSEPRARRGTQAGVFAVSMRPAPYNTRNLKGRWRQKEKGPRKGGDGGPGGGMVGAGKTFSWVEPSDTRPRCHCQRRVPQR</sequence>
<proteinExistence type="predicted"/>
<dbReference type="AlphaFoldDB" id="A0AAV7P5R2"/>
<name>A0AAV7P5R2_PLEWA</name>
<feature type="region of interest" description="Disordered" evidence="1">
    <location>
        <begin position="26"/>
        <end position="168"/>
    </location>
</feature>
<accession>A0AAV7P5R2</accession>
<feature type="compositionally biased region" description="Basic and acidic residues" evidence="1">
    <location>
        <begin position="85"/>
        <end position="94"/>
    </location>
</feature>
<evidence type="ECO:0000313" key="2">
    <source>
        <dbReference type="EMBL" id="KAJ1122484.1"/>
    </source>
</evidence>
<dbReference type="EMBL" id="JANPWB010000011">
    <property type="protein sequence ID" value="KAJ1122484.1"/>
    <property type="molecule type" value="Genomic_DNA"/>
</dbReference>
<keyword evidence="3" id="KW-1185">Reference proteome</keyword>
<organism evidence="2 3">
    <name type="scientific">Pleurodeles waltl</name>
    <name type="common">Iberian ribbed newt</name>
    <dbReference type="NCBI Taxonomy" id="8319"/>
    <lineage>
        <taxon>Eukaryota</taxon>
        <taxon>Metazoa</taxon>
        <taxon>Chordata</taxon>
        <taxon>Craniata</taxon>
        <taxon>Vertebrata</taxon>
        <taxon>Euteleostomi</taxon>
        <taxon>Amphibia</taxon>
        <taxon>Batrachia</taxon>
        <taxon>Caudata</taxon>
        <taxon>Salamandroidea</taxon>
        <taxon>Salamandridae</taxon>
        <taxon>Pleurodelinae</taxon>
        <taxon>Pleurodeles</taxon>
    </lineage>
</organism>
<feature type="compositionally biased region" description="Basic and acidic residues" evidence="1">
    <location>
        <begin position="26"/>
        <end position="57"/>
    </location>
</feature>
<feature type="compositionally biased region" description="Basic and acidic residues" evidence="1">
    <location>
        <begin position="122"/>
        <end position="132"/>
    </location>
</feature>
<evidence type="ECO:0000313" key="3">
    <source>
        <dbReference type="Proteomes" id="UP001066276"/>
    </source>
</evidence>
<evidence type="ECO:0000256" key="1">
    <source>
        <dbReference type="SAM" id="MobiDB-lite"/>
    </source>
</evidence>
<comment type="caution">
    <text evidence="2">The sequence shown here is derived from an EMBL/GenBank/DDBJ whole genome shotgun (WGS) entry which is preliminary data.</text>
</comment>
<feature type="compositionally biased region" description="Gly residues" evidence="1">
    <location>
        <begin position="133"/>
        <end position="142"/>
    </location>
</feature>
<gene>
    <name evidence="2" type="ORF">NDU88_000970</name>
</gene>